<dbReference type="AlphaFoldDB" id="A0A174DGM5"/>
<dbReference type="Proteomes" id="UP000261023">
    <property type="component" value="Unassembled WGS sequence"/>
</dbReference>
<evidence type="ECO:0000313" key="4">
    <source>
        <dbReference type="EMBL" id="RGI94936.1"/>
    </source>
</evidence>
<name>A0A174DGM5_9FIRM</name>
<accession>A0A174DGM5</accession>
<dbReference type="OrthoDB" id="2047166at2"/>
<organism evidence="2 6">
    <name type="scientific">Hungatella hathewayi</name>
    <dbReference type="NCBI Taxonomy" id="154046"/>
    <lineage>
        <taxon>Bacteria</taxon>
        <taxon>Bacillati</taxon>
        <taxon>Bacillota</taxon>
        <taxon>Clostridia</taxon>
        <taxon>Lachnospirales</taxon>
        <taxon>Lachnospiraceae</taxon>
        <taxon>Hungatella</taxon>
    </lineage>
</organism>
<keyword evidence="1" id="KW-1133">Transmembrane helix</keyword>
<dbReference type="Proteomes" id="UP000263014">
    <property type="component" value="Unassembled WGS sequence"/>
</dbReference>
<evidence type="ECO:0000313" key="6">
    <source>
        <dbReference type="Proteomes" id="UP000095651"/>
    </source>
</evidence>
<evidence type="ECO:0000313" key="7">
    <source>
        <dbReference type="Proteomes" id="UP000261023"/>
    </source>
</evidence>
<dbReference type="GeneID" id="86063857"/>
<dbReference type="Proteomes" id="UP000095651">
    <property type="component" value="Unassembled WGS sequence"/>
</dbReference>
<reference evidence="2 6" key="1">
    <citation type="submission" date="2015-09" db="EMBL/GenBank/DDBJ databases">
        <authorList>
            <consortium name="Pathogen Informatics"/>
        </authorList>
    </citation>
    <scope>NUCLEOTIDE SEQUENCE [LARGE SCALE GENOMIC DNA]</scope>
    <source>
        <strain evidence="2 6">2789STDY5608850</strain>
    </source>
</reference>
<evidence type="ECO:0000256" key="1">
    <source>
        <dbReference type="SAM" id="Phobius"/>
    </source>
</evidence>
<dbReference type="Proteomes" id="UP000261257">
    <property type="component" value="Unassembled WGS sequence"/>
</dbReference>
<feature type="transmembrane region" description="Helical" evidence="1">
    <location>
        <begin position="20"/>
        <end position="37"/>
    </location>
</feature>
<reference evidence="7 8" key="2">
    <citation type="submission" date="2018-08" db="EMBL/GenBank/DDBJ databases">
        <title>A genome reference for cultivated species of the human gut microbiota.</title>
        <authorList>
            <person name="Zou Y."/>
            <person name="Xue W."/>
            <person name="Luo G."/>
        </authorList>
    </citation>
    <scope>NUCLEOTIDE SEQUENCE [LARGE SCALE GENOMIC DNA]</scope>
    <source>
        <strain evidence="3 7">AF19-13AC</strain>
        <strain evidence="5 8">TF05-11AC</strain>
        <strain evidence="4 9">TM09-12</strain>
    </source>
</reference>
<sequence length="128" mass="13536">MEDNNNKNNGLLPNMPSPGTLWASWSVFLGGLGLIGNCMCGPIWGLPAGLTLGLLGIACAVASKKGKPFTQQAQLGLILSILAAVCGLLMTFFIIIVYDVMGTDTMAGKYFRDLMEALQNPAALFPTQ</sequence>
<keyword evidence="1" id="KW-0472">Membrane</keyword>
<gene>
    <name evidence="3" type="ORF">DWX31_26435</name>
    <name evidence="5" type="ORF">DXC39_22935</name>
    <name evidence="4" type="ORF">DXD79_33025</name>
    <name evidence="2" type="ORF">ERS852407_02228</name>
</gene>
<evidence type="ECO:0000313" key="2">
    <source>
        <dbReference type="EMBL" id="CUO23156.1"/>
    </source>
</evidence>
<proteinExistence type="predicted"/>
<evidence type="ECO:0000313" key="8">
    <source>
        <dbReference type="Proteomes" id="UP000261257"/>
    </source>
</evidence>
<dbReference type="RefSeq" id="WP_002601520.1">
    <property type="nucleotide sequence ID" value="NZ_CABIXC010000004.1"/>
</dbReference>
<dbReference type="EMBL" id="QTJW01000023">
    <property type="protein sequence ID" value="RGD67652.1"/>
    <property type="molecule type" value="Genomic_DNA"/>
</dbReference>
<dbReference type="EMBL" id="QSON01000037">
    <property type="protein sequence ID" value="RGI94936.1"/>
    <property type="molecule type" value="Genomic_DNA"/>
</dbReference>
<dbReference type="EMBL" id="CYZE01000004">
    <property type="protein sequence ID" value="CUO23156.1"/>
    <property type="molecule type" value="Genomic_DNA"/>
</dbReference>
<evidence type="ECO:0000313" key="3">
    <source>
        <dbReference type="EMBL" id="RGD67652.1"/>
    </source>
</evidence>
<feature type="transmembrane region" description="Helical" evidence="1">
    <location>
        <begin position="75"/>
        <end position="98"/>
    </location>
</feature>
<dbReference type="EMBL" id="QSSQ01000030">
    <property type="protein sequence ID" value="RGL99618.1"/>
    <property type="molecule type" value="Genomic_DNA"/>
</dbReference>
<evidence type="ECO:0000313" key="5">
    <source>
        <dbReference type="EMBL" id="RGL99618.1"/>
    </source>
</evidence>
<keyword evidence="1" id="KW-0812">Transmembrane</keyword>
<evidence type="ECO:0000313" key="9">
    <source>
        <dbReference type="Proteomes" id="UP000263014"/>
    </source>
</evidence>
<feature type="transmembrane region" description="Helical" evidence="1">
    <location>
        <begin position="43"/>
        <end position="63"/>
    </location>
</feature>
<protein>
    <submittedName>
        <fullName evidence="3">Sodium:solute symporter</fullName>
    </submittedName>
</protein>